<organism evidence="2 3">
    <name type="scientific">Arachnia propionica</name>
    <dbReference type="NCBI Taxonomy" id="1750"/>
    <lineage>
        <taxon>Bacteria</taxon>
        <taxon>Bacillati</taxon>
        <taxon>Actinomycetota</taxon>
        <taxon>Actinomycetes</taxon>
        <taxon>Propionibacteriales</taxon>
        <taxon>Propionibacteriaceae</taxon>
        <taxon>Arachnia</taxon>
    </lineage>
</organism>
<evidence type="ECO:0000313" key="2">
    <source>
        <dbReference type="EMBL" id="RRD05203.1"/>
    </source>
</evidence>
<comment type="caution">
    <text evidence="2">The sequence shown here is derived from an EMBL/GenBank/DDBJ whole genome shotgun (WGS) entry which is preliminary data.</text>
</comment>
<dbReference type="Proteomes" id="UP000280819">
    <property type="component" value="Unassembled WGS sequence"/>
</dbReference>
<keyword evidence="1" id="KW-1133">Transmembrane helix</keyword>
<dbReference type="RefSeq" id="WP_124844558.1">
    <property type="nucleotide sequence ID" value="NZ_RQZG01000007.1"/>
</dbReference>
<keyword evidence="1" id="KW-0472">Membrane</keyword>
<feature type="transmembrane region" description="Helical" evidence="1">
    <location>
        <begin position="33"/>
        <end position="60"/>
    </location>
</feature>
<protein>
    <submittedName>
        <fullName evidence="2">Uncharacterized protein</fullName>
    </submittedName>
</protein>
<dbReference type="EMBL" id="RQZG01000007">
    <property type="protein sequence ID" value="RRD05203.1"/>
    <property type="molecule type" value="Genomic_DNA"/>
</dbReference>
<accession>A0A3P1T9Q3</accession>
<dbReference type="AlphaFoldDB" id="A0A3P1T9Q3"/>
<reference evidence="2 3" key="1">
    <citation type="submission" date="2018-11" db="EMBL/GenBank/DDBJ databases">
        <title>Genomes From Bacteria Associated with the Canine Oral Cavity: a Test Case for Automated Genome-Based Taxonomic Assignment.</title>
        <authorList>
            <person name="Coil D.A."/>
            <person name="Jospin G."/>
            <person name="Darling A.E."/>
            <person name="Wallis C."/>
            <person name="Davis I.J."/>
            <person name="Harris S."/>
            <person name="Eisen J.A."/>
            <person name="Holcombe L.J."/>
            <person name="O'Flynn C."/>
        </authorList>
    </citation>
    <scope>NUCLEOTIDE SEQUENCE [LARGE SCALE GENOMIC DNA]</scope>
    <source>
        <strain evidence="2 3">OH887_COT-365</strain>
    </source>
</reference>
<feature type="transmembrane region" description="Helical" evidence="1">
    <location>
        <begin position="254"/>
        <end position="277"/>
    </location>
</feature>
<name>A0A3P1T9Q3_9ACTN</name>
<gene>
    <name evidence="2" type="ORF">EII34_07665</name>
</gene>
<feature type="transmembrane region" description="Helical" evidence="1">
    <location>
        <begin position="72"/>
        <end position="94"/>
    </location>
</feature>
<proteinExistence type="predicted"/>
<sequence length="406" mass="44334">MGLNPGELNTQVQDRGFFMRNAWDRRRPCGRLVILWIGFVLSSLAAGAMWVPVILILSAAGGRFSFATPPMLIIAVVSSLTAVGCLLGIVVPAVMQRRRVRRSHAEFMAGGALWWQADLGIIIDSLDYLTKKVETLALILPPEAGQEEAYAAAQVIGQRISTGQGTAFMAIDESVVHRGRGWPADGSAVDHLGYRFAPLRPGRHVAVLPDGAVLGIASGQPLDVSEVVRRHDADRIPLSAGSEQVFRTPVWFKALCTMVIFLVAGVLGHMAGILLAVGKGFPGFPTALMIWFLIVAGGSLGVVVFLISLLFGETRIGDDGVHISRVFWRRTIPWHRVRGFAVWCRGQLTRVGESSMHTMLRSRQVVVVEDSGRTRVLPGALVPGDRRAPEAVEMLCRLDGLRRWWQ</sequence>
<feature type="transmembrane region" description="Helical" evidence="1">
    <location>
        <begin position="289"/>
        <end position="311"/>
    </location>
</feature>
<evidence type="ECO:0000256" key="1">
    <source>
        <dbReference type="SAM" id="Phobius"/>
    </source>
</evidence>
<evidence type="ECO:0000313" key="3">
    <source>
        <dbReference type="Proteomes" id="UP000280819"/>
    </source>
</evidence>
<dbReference type="OrthoDB" id="5168373at2"/>
<keyword evidence="1" id="KW-0812">Transmembrane</keyword>